<evidence type="ECO:0000313" key="1">
    <source>
        <dbReference type="EMBL" id="MPN65056.1"/>
    </source>
</evidence>
<sequence>MTNGPSPTRVVYAFRQPTTSLILFGAIPEPEHMPPPTVEEDVTKGYVPWSTSSMEPWAPSKSTFLPLSIRSFMRTDVSHTYLPKLSFHVSNIWHILSTVHPQRSLPYMSRSSFFIGRRTPAFSLMRSGSRRSPALKPHLAILS</sequence>
<gene>
    <name evidence="1" type="ORF">SDC9_212835</name>
</gene>
<proteinExistence type="predicted"/>
<comment type="caution">
    <text evidence="1">The sequence shown here is derived from an EMBL/GenBank/DDBJ whole genome shotgun (WGS) entry which is preliminary data.</text>
</comment>
<name>A0A645JNV5_9ZZZZ</name>
<reference evidence="1" key="1">
    <citation type="submission" date="2019-08" db="EMBL/GenBank/DDBJ databases">
        <authorList>
            <person name="Kucharzyk K."/>
            <person name="Murdoch R.W."/>
            <person name="Higgins S."/>
            <person name="Loffler F."/>
        </authorList>
    </citation>
    <scope>NUCLEOTIDE SEQUENCE</scope>
</reference>
<accession>A0A645JNV5</accession>
<dbReference type="AlphaFoldDB" id="A0A645JNV5"/>
<organism evidence="1">
    <name type="scientific">bioreactor metagenome</name>
    <dbReference type="NCBI Taxonomy" id="1076179"/>
    <lineage>
        <taxon>unclassified sequences</taxon>
        <taxon>metagenomes</taxon>
        <taxon>ecological metagenomes</taxon>
    </lineage>
</organism>
<dbReference type="EMBL" id="VSSQ01146858">
    <property type="protein sequence ID" value="MPN65056.1"/>
    <property type="molecule type" value="Genomic_DNA"/>
</dbReference>
<protein>
    <submittedName>
        <fullName evidence="1">Uncharacterized protein</fullName>
    </submittedName>
</protein>